<evidence type="ECO:0000313" key="3">
    <source>
        <dbReference type="EMBL" id="RKR92090.1"/>
    </source>
</evidence>
<dbReference type="InterPro" id="IPR051781">
    <property type="entry name" value="Metallo-dep_Hydrolase"/>
</dbReference>
<dbReference type="InterPro" id="IPR011059">
    <property type="entry name" value="Metal-dep_hydrolase_composite"/>
</dbReference>
<dbReference type="EMBL" id="RBKT01000001">
    <property type="protein sequence ID" value="RKR92090.1"/>
    <property type="molecule type" value="Genomic_DNA"/>
</dbReference>
<evidence type="ECO:0000259" key="2">
    <source>
        <dbReference type="Pfam" id="PF01979"/>
    </source>
</evidence>
<comment type="caution">
    <text evidence="3">The sequence shown here is derived from an EMBL/GenBank/DDBJ whole genome shotgun (WGS) entry which is preliminary data.</text>
</comment>
<dbReference type="SUPFAM" id="SSF51338">
    <property type="entry name" value="Composite domain of metallo-dependent hydrolases"/>
    <property type="match status" value="1"/>
</dbReference>
<keyword evidence="4" id="KW-1185">Reference proteome</keyword>
<dbReference type="Gene3D" id="2.30.40.10">
    <property type="entry name" value="Urease, subunit C, domain 1"/>
    <property type="match status" value="1"/>
</dbReference>
<dbReference type="InterPro" id="IPR006311">
    <property type="entry name" value="TAT_signal"/>
</dbReference>
<dbReference type="AlphaFoldDB" id="A0A495JSW3"/>
<evidence type="ECO:0000313" key="4">
    <source>
        <dbReference type="Proteomes" id="UP000277671"/>
    </source>
</evidence>
<dbReference type="RefSeq" id="WP_121160141.1">
    <property type="nucleotide sequence ID" value="NZ_RBKT01000001.1"/>
</dbReference>
<dbReference type="Pfam" id="PF01979">
    <property type="entry name" value="Amidohydro_1"/>
    <property type="match status" value="1"/>
</dbReference>
<dbReference type="Gene3D" id="3.30.110.90">
    <property type="entry name" value="Amidohydrolase"/>
    <property type="match status" value="1"/>
</dbReference>
<feature type="region of interest" description="Disordered" evidence="1">
    <location>
        <begin position="510"/>
        <end position="536"/>
    </location>
</feature>
<dbReference type="GO" id="GO:0016810">
    <property type="term" value="F:hydrolase activity, acting on carbon-nitrogen (but not peptide) bonds"/>
    <property type="evidence" value="ECO:0007669"/>
    <property type="project" value="InterPro"/>
</dbReference>
<feature type="domain" description="Amidohydrolase-related" evidence="2">
    <location>
        <begin position="394"/>
        <end position="488"/>
    </location>
</feature>
<dbReference type="SUPFAM" id="SSF51556">
    <property type="entry name" value="Metallo-dependent hydrolases"/>
    <property type="match status" value="1"/>
</dbReference>
<dbReference type="InterPro" id="IPR032466">
    <property type="entry name" value="Metal_Hydrolase"/>
</dbReference>
<dbReference type="Gene3D" id="3.40.50.10910">
    <property type="entry name" value="Amidohydrolase"/>
    <property type="match status" value="1"/>
</dbReference>
<dbReference type="Proteomes" id="UP000277671">
    <property type="component" value="Unassembled WGS sequence"/>
</dbReference>
<dbReference type="OrthoDB" id="3514520at2"/>
<organism evidence="3 4">
    <name type="scientific">Micromonospora pisi</name>
    <dbReference type="NCBI Taxonomy" id="589240"/>
    <lineage>
        <taxon>Bacteria</taxon>
        <taxon>Bacillati</taxon>
        <taxon>Actinomycetota</taxon>
        <taxon>Actinomycetes</taxon>
        <taxon>Micromonosporales</taxon>
        <taxon>Micromonosporaceae</taxon>
        <taxon>Micromonospora</taxon>
    </lineage>
</organism>
<gene>
    <name evidence="3" type="ORF">BDK92_6522</name>
</gene>
<feature type="region of interest" description="Disordered" evidence="1">
    <location>
        <begin position="1"/>
        <end position="24"/>
    </location>
</feature>
<dbReference type="InterPro" id="IPR006680">
    <property type="entry name" value="Amidohydro-rel"/>
</dbReference>
<dbReference type="Gene3D" id="1.20.58.520">
    <property type="entry name" value="Amidohydrolase"/>
    <property type="match status" value="1"/>
</dbReference>
<name>A0A495JSW3_9ACTN</name>
<dbReference type="PANTHER" id="PTHR43135">
    <property type="entry name" value="ALPHA-D-RIBOSE 1-METHYLPHOSPHONATE 5-TRIPHOSPHATE DIPHOSPHATASE"/>
    <property type="match status" value="1"/>
</dbReference>
<proteinExistence type="predicted"/>
<protein>
    <submittedName>
        <fullName evidence="3">Imidazolonepropionase-like amidohydrolase</fullName>
    </submittedName>
</protein>
<evidence type="ECO:0000256" key="1">
    <source>
        <dbReference type="SAM" id="MobiDB-lite"/>
    </source>
</evidence>
<dbReference type="PANTHER" id="PTHR43135:SF3">
    <property type="entry name" value="ALPHA-D-RIBOSE 1-METHYLPHOSPHONATE 5-TRIPHOSPHATE DIPHOSPHATASE"/>
    <property type="match status" value="1"/>
</dbReference>
<keyword evidence="3" id="KW-0378">Hydrolase</keyword>
<dbReference type="PROSITE" id="PS51318">
    <property type="entry name" value="TAT"/>
    <property type="match status" value="1"/>
</dbReference>
<reference evidence="3 4" key="1">
    <citation type="submission" date="2018-10" db="EMBL/GenBank/DDBJ databases">
        <title>Sequencing the genomes of 1000 actinobacteria strains.</title>
        <authorList>
            <person name="Klenk H.-P."/>
        </authorList>
    </citation>
    <scope>NUCLEOTIDE SEQUENCE [LARGE SCALE GENOMIC DNA]</scope>
    <source>
        <strain evidence="3 4">DSM 45175</strain>
    </source>
</reference>
<feature type="compositionally biased region" description="Polar residues" evidence="1">
    <location>
        <begin position="9"/>
        <end position="21"/>
    </location>
</feature>
<accession>A0A495JSW3</accession>
<sequence length="536" mass="58696">MSEAAHPESASTAPEPTTAPESSRREFLRWLSLGGVGVAATGGALLAAAPKVWAEDPADAAIMVLAGATVIDGTNARPRPDTSVVLAGDRIVSLIRGRPAPRTNGVRIVDARGKFVIPGLWDMHAHGTVDEDIFPPLHLANGVTGIREMWGYPEVEALRRRIDAGQALGPRMRVASPIIDEPPTILGPPAVLVRTPTEARAAVRRSRDEGADFVKVYSYLGRDAYFAIMDEARRQRLPVAGHLPYRVTAAEASDLGQRSFEHLFGLPVATSLREREFTQRIAETPVTDPTAYFYLMREWEWEATESFSLRRAVGLFRRLARNGTWLSPTLAVNRVVNSPADTFAADPRMRYMPASYRATWAERVKIFAPNTPERTVRQREFFQFLSRLVGHAQRTGVAIVGGTDCGNPYCFPGFSLHDELALLVDAGLSELEALQSVTRNAARYLGEEQTTGTVQRGRVADLVLLDADPLADIRNTRRIHAVVTRGRLITSAQRSRMLADVESAAANPTLARRAPSCPCHPALPTPTARRVRQGGR</sequence>